<name>A0A6J4M3Z5_9BACT</name>
<dbReference type="AlphaFoldDB" id="A0A6J4M3Z5"/>
<dbReference type="GO" id="GO:0052689">
    <property type="term" value="F:carboxylic ester hydrolase activity"/>
    <property type="evidence" value="ECO:0007669"/>
    <property type="project" value="UniProtKB-ARBA"/>
</dbReference>
<dbReference type="InterPro" id="IPR050261">
    <property type="entry name" value="FrsA_esterase"/>
</dbReference>
<evidence type="ECO:0000256" key="2">
    <source>
        <dbReference type="SAM" id="MobiDB-lite"/>
    </source>
</evidence>
<keyword evidence="1" id="KW-0378">Hydrolase</keyword>
<accession>A0A6J4M3Z5</accession>
<gene>
    <name evidence="4" type="ORF">AVDCRST_MAG89-2980</name>
</gene>
<reference evidence="4" key="1">
    <citation type="submission" date="2020-02" db="EMBL/GenBank/DDBJ databases">
        <authorList>
            <person name="Meier V. D."/>
        </authorList>
    </citation>
    <scope>NUCLEOTIDE SEQUENCE</scope>
    <source>
        <strain evidence="4">AVDCRST_MAG89</strain>
    </source>
</reference>
<organism evidence="4">
    <name type="scientific">uncultured Gemmatimonadota bacterium</name>
    <dbReference type="NCBI Taxonomy" id="203437"/>
    <lineage>
        <taxon>Bacteria</taxon>
        <taxon>Pseudomonadati</taxon>
        <taxon>Gemmatimonadota</taxon>
        <taxon>environmental samples</taxon>
    </lineage>
</organism>
<evidence type="ECO:0000259" key="3">
    <source>
        <dbReference type="Pfam" id="PF01738"/>
    </source>
</evidence>
<dbReference type="SUPFAM" id="SSF53474">
    <property type="entry name" value="alpha/beta-Hydrolases"/>
    <property type="match status" value="1"/>
</dbReference>
<dbReference type="Pfam" id="PF01738">
    <property type="entry name" value="DLH"/>
    <property type="match status" value="1"/>
</dbReference>
<dbReference type="PANTHER" id="PTHR22946">
    <property type="entry name" value="DIENELACTONE HYDROLASE DOMAIN-CONTAINING PROTEIN-RELATED"/>
    <property type="match status" value="1"/>
</dbReference>
<sequence>MDRAIAFAPRTLGGAPLLLAFPPTGGAPHPTVLWFHGFGVDKEVHRKELEQLARAGFLAIGVDAAGHGARRMPDLDARQAAPHEQALRTMVELATRTADEVPAIVRALADEGLADAERVGLAGVSMGGYVVYKAVLVEPSIRAAVAILGSPEWPEGDSPHRHLDEFHDTALLSITAERDENVPPAAARGLHRRLATEHPDAAQRYMELAGAVHLMSEQHWNRAMDETLRWLTRHLVKSGTKSRWPGAGEPAAGTAVSPGSGR</sequence>
<evidence type="ECO:0000313" key="4">
    <source>
        <dbReference type="EMBL" id="CAA9348275.1"/>
    </source>
</evidence>
<feature type="domain" description="Dienelactone hydrolase" evidence="3">
    <location>
        <begin position="26"/>
        <end position="202"/>
    </location>
</feature>
<protein>
    <recommendedName>
        <fullName evidence="3">Dienelactone hydrolase domain-containing protein</fullName>
    </recommendedName>
</protein>
<dbReference type="Gene3D" id="3.40.50.1820">
    <property type="entry name" value="alpha/beta hydrolase"/>
    <property type="match status" value="1"/>
</dbReference>
<dbReference type="InterPro" id="IPR002925">
    <property type="entry name" value="Dienelactn_hydro"/>
</dbReference>
<feature type="region of interest" description="Disordered" evidence="2">
    <location>
        <begin position="239"/>
        <end position="262"/>
    </location>
</feature>
<dbReference type="PANTHER" id="PTHR22946:SF9">
    <property type="entry name" value="POLYKETIDE TRANSFERASE AF380"/>
    <property type="match status" value="1"/>
</dbReference>
<dbReference type="EMBL" id="CADCTV010000622">
    <property type="protein sequence ID" value="CAA9348275.1"/>
    <property type="molecule type" value="Genomic_DNA"/>
</dbReference>
<proteinExistence type="predicted"/>
<evidence type="ECO:0000256" key="1">
    <source>
        <dbReference type="ARBA" id="ARBA00022801"/>
    </source>
</evidence>
<dbReference type="InterPro" id="IPR029058">
    <property type="entry name" value="AB_hydrolase_fold"/>
</dbReference>